<dbReference type="InterPro" id="IPR011032">
    <property type="entry name" value="GroES-like_sf"/>
</dbReference>
<comment type="catalytic activity">
    <reaction evidence="16">
        <text>a 2,3-saturated acyl-[ACP] + NADP(+) = a (2E)-enoyl-[ACP] + NADPH + H(+)</text>
        <dbReference type="Rhea" id="RHEA:22564"/>
        <dbReference type="Rhea" id="RHEA-COMP:9925"/>
        <dbReference type="Rhea" id="RHEA-COMP:9926"/>
        <dbReference type="ChEBI" id="CHEBI:15378"/>
        <dbReference type="ChEBI" id="CHEBI:57783"/>
        <dbReference type="ChEBI" id="CHEBI:58349"/>
        <dbReference type="ChEBI" id="CHEBI:78784"/>
        <dbReference type="ChEBI" id="CHEBI:78785"/>
        <dbReference type="EC" id="1.3.1.104"/>
    </reaction>
</comment>
<evidence type="ECO:0000256" key="8">
    <source>
        <dbReference type="ARBA" id="ARBA00022840"/>
    </source>
</evidence>
<proteinExistence type="inferred from homology"/>
<dbReference type="Gene3D" id="3.90.180.10">
    <property type="entry name" value="Medium-chain alcohol dehydrogenases, catalytic domain"/>
    <property type="match status" value="1"/>
</dbReference>
<feature type="compositionally biased region" description="Basic and acidic residues" evidence="17">
    <location>
        <begin position="787"/>
        <end position="807"/>
    </location>
</feature>
<dbReference type="GO" id="GO:0006633">
    <property type="term" value="P:fatty acid biosynthetic process"/>
    <property type="evidence" value="ECO:0007669"/>
    <property type="project" value="UniProtKB-KW"/>
</dbReference>
<dbReference type="GO" id="GO:0003677">
    <property type="term" value="F:DNA binding"/>
    <property type="evidence" value="ECO:0007669"/>
    <property type="project" value="InterPro"/>
</dbReference>
<keyword evidence="11" id="KW-0560">Oxidoreductase</keyword>
<accession>A0A8H7XW58</accession>
<keyword evidence="6" id="KW-0547">Nucleotide-binding</keyword>
<dbReference type="InterPro" id="IPR020843">
    <property type="entry name" value="ER"/>
</dbReference>
<evidence type="ECO:0000256" key="7">
    <source>
        <dbReference type="ARBA" id="ARBA00022832"/>
    </source>
</evidence>
<dbReference type="PROSITE" id="PS50160">
    <property type="entry name" value="DNA_LIGASE_A3"/>
    <property type="match status" value="1"/>
</dbReference>
<evidence type="ECO:0000256" key="16">
    <source>
        <dbReference type="ARBA" id="ARBA00048843"/>
    </source>
</evidence>
<dbReference type="InterPro" id="IPR012310">
    <property type="entry name" value="DNA_ligase_ATP-dep_cent"/>
</dbReference>
<dbReference type="Gene3D" id="3.30.470.30">
    <property type="entry name" value="DNA ligase/mRNA capping enzyme"/>
    <property type="match status" value="1"/>
</dbReference>
<dbReference type="InterPro" id="IPR051034">
    <property type="entry name" value="Mito_Enoyl-ACP_Reductase"/>
</dbReference>
<feature type="domain" description="ATP-dependent DNA ligase family profile" evidence="18">
    <location>
        <begin position="437"/>
        <end position="554"/>
    </location>
</feature>
<dbReference type="SUPFAM" id="SSF50129">
    <property type="entry name" value="GroES-like"/>
    <property type="match status" value="1"/>
</dbReference>
<keyword evidence="5" id="KW-0436">Ligase</keyword>
<dbReference type="PROSITE" id="PS00697">
    <property type="entry name" value="DNA_LIGASE_A1"/>
    <property type="match status" value="1"/>
</dbReference>
<dbReference type="Gene3D" id="2.40.50.140">
    <property type="entry name" value="Nucleic acid-binding proteins"/>
    <property type="match status" value="1"/>
</dbReference>
<dbReference type="GO" id="GO:0141148">
    <property type="term" value="F:enoyl-[acyl-carrier-protein] reductase (NADPH) activity"/>
    <property type="evidence" value="ECO:0007669"/>
    <property type="project" value="UniProtKB-EC"/>
</dbReference>
<evidence type="ECO:0000313" key="19">
    <source>
        <dbReference type="EMBL" id="KAG5166604.1"/>
    </source>
</evidence>
<dbReference type="InterPro" id="IPR036291">
    <property type="entry name" value="NAD(P)-bd_dom_sf"/>
</dbReference>
<evidence type="ECO:0000256" key="17">
    <source>
        <dbReference type="SAM" id="MobiDB-lite"/>
    </source>
</evidence>
<dbReference type="FunFam" id="3.40.50.720:FF:000112">
    <property type="entry name" value="Enoyl-[acyl-carrier-protein] reductase 1, mitochondrial"/>
    <property type="match status" value="1"/>
</dbReference>
<comment type="similarity">
    <text evidence="2">Belongs to the ATP-dependent DNA ligase family.</text>
</comment>
<keyword evidence="12" id="KW-0443">Lipid metabolism</keyword>
<keyword evidence="7" id="KW-0276">Fatty acid metabolism</keyword>
<dbReference type="InterPro" id="IPR013149">
    <property type="entry name" value="ADH-like_C"/>
</dbReference>
<dbReference type="GO" id="GO:0003910">
    <property type="term" value="F:DNA ligase (ATP) activity"/>
    <property type="evidence" value="ECO:0007669"/>
    <property type="project" value="InterPro"/>
</dbReference>
<keyword evidence="4" id="KW-0444">Lipid biosynthesis</keyword>
<keyword evidence="10" id="KW-0809">Transit peptide</keyword>
<dbReference type="OrthoDB" id="7482721at2759"/>
<gene>
    <name evidence="19" type="ORF">JR316_008694</name>
</gene>
<dbReference type="InterPro" id="IPR016059">
    <property type="entry name" value="DNA_ligase_ATP-dep_CS"/>
</dbReference>
<evidence type="ECO:0000256" key="1">
    <source>
        <dbReference type="ARBA" id="ARBA00004173"/>
    </source>
</evidence>
<keyword evidence="9" id="KW-0521">NADP</keyword>
<dbReference type="SMART" id="SM00829">
    <property type="entry name" value="PKS_ER"/>
    <property type="match status" value="1"/>
</dbReference>
<dbReference type="InterPro" id="IPR036599">
    <property type="entry name" value="DNA_ligase_N_sf"/>
</dbReference>
<name>A0A8H7XW58_PSICU</name>
<reference evidence="19" key="1">
    <citation type="submission" date="2021-02" db="EMBL/GenBank/DDBJ databases">
        <title>Psilocybe cubensis genome.</title>
        <authorList>
            <person name="Mckernan K.J."/>
            <person name="Crawford S."/>
            <person name="Trippe A."/>
            <person name="Kane L.T."/>
            <person name="Mclaughlin S."/>
        </authorList>
    </citation>
    <scope>NUCLEOTIDE SEQUENCE [LARGE SCALE GENOMIC DNA]</scope>
    <source>
        <strain evidence="19">MGC-MH-2018</strain>
    </source>
</reference>
<evidence type="ECO:0000256" key="12">
    <source>
        <dbReference type="ARBA" id="ARBA00023098"/>
    </source>
</evidence>
<dbReference type="GO" id="GO:0006310">
    <property type="term" value="P:DNA recombination"/>
    <property type="evidence" value="ECO:0007669"/>
    <property type="project" value="InterPro"/>
</dbReference>
<dbReference type="PANTHER" id="PTHR43981">
    <property type="entry name" value="ENOYL-[ACYL-CARRIER-PROTEIN] REDUCTASE, MITOCHONDRIAL"/>
    <property type="match status" value="1"/>
</dbReference>
<comment type="caution">
    <text evidence="19">The sequence shown here is derived from an EMBL/GenBank/DDBJ whole genome shotgun (WGS) entry which is preliminary data.</text>
</comment>
<evidence type="ECO:0000256" key="10">
    <source>
        <dbReference type="ARBA" id="ARBA00022946"/>
    </source>
</evidence>
<dbReference type="GO" id="GO:0005524">
    <property type="term" value="F:ATP binding"/>
    <property type="evidence" value="ECO:0007669"/>
    <property type="project" value="UniProtKB-KW"/>
</dbReference>
<sequence length="1343" mass="151535">MSDQQDGPHTGVPFTYFCSLVREIASIAPTTPRTRRAQRSRVSSGQERTALNVFKKWVENLRLRFSPLLHGTTAICFKFLFPEEDWRRRYDIQEKTMAKLLQECYGINEALFDSLSLEESSGCLGEELKVVLNQRTSEEGQNAISPLTISDVSELLDQLAASSPYSDDSIRHKKFPQEYKRGDLMRKLFRTLSPHDASVLTQIILKDLKPLLYPLNEFHYTTALTTFDSASVKMLTLQQAMKAWDDSNHLLRFYGFCCCIDKAGAFAENPTKSLKDVRPSIGSMIAVPKSQKGTSYQQSLDYFYKSKLVWGETKYDGERVQGHVQIGENNRLEITLFSKSKRDSTSDRCAVHNIIFSALGLDKPGRPRRGGKRQVKRNIIFDAEMVAFKNTKIEDFWRIKSLVANTSKGSRRRWRSHKKSDAYTIMNCDESGFSLGLVFFDVMYLDDNSLCWMPYSERRSILESLIQVTPGKAILSSRYPIDMTSPSHAEKELERIFQNHIDQHEEGLVLKAEQSRYNDWNIPWVKLKKDYMPDAKDHIKMVIFAASWEKSRGRSLRVAPSTYTTFYIGGLAPGSSLNNPKPFFHIYFSVSYGLTREDLEELNFLIRNSDTVPFTKSTLAKDNLPYQHSSFPGLNPAPTILLRTPLLAEMFGAGFTKEHNSAHYQPRFPRITKVYRPSERSWREGLTLEALHKIACKSVGREEAESGVNSQDLEVERVVSDMWAQDKKKKPVHAASLSANSPEMDIVSAPCVTPRPSSPIRKRKTREGRATVPIPEAYAEWFDDSDSDRHQDISPEGSRKRPRREDTSFTTEFESTIEEPEPVTPVLQPLTVTTNIPAPGLISPVSLEKPRMSSKKQKMCVEQSPSLCKQTSKSFKTVKKKKALYWFAPTDTMCEVFKSWKEETDKEERRHTLNALLHDCGGKQGIIVIDECDSKTKQVITQKLNAEIVNDIINLLMFSLLRSSSVSLARRFSTSTVRPDRAVVYAIPGPPTEVLRVLTYPDLPPPPPNTLNIKFLLAPINPADINVVEGVYPTKPSKLDALVFDDERGTLNVGGNEGLAKVTALGQTDASHGLKVGDWVIMTRQQAGTWATHRNVEFEDVAKVPGAEALTETQAATLTVNPPTAYNMLNDFVDLKPGDWVIQNGANSAVGQAVIQIAKSRGLKTINLIRDRPDLDQLVSKLQSLGADHVLTYDQLADKSVREKIKAWTGGKPIRLGLNCVGGKDTTSMARFLGNDAHLVSYGAMARQPLSLPVSLFIFKNLTCHGFWQSRWYLQRSLAEREGLMQKLVDLMKEKKLDTPEHEIVQISARDTDEEATVKIRKTLEAMSEGRYGKKVLLKIESE</sequence>
<evidence type="ECO:0000259" key="18">
    <source>
        <dbReference type="PROSITE" id="PS50160"/>
    </source>
</evidence>
<dbReference type="InterPro" id="IPR012340">
    <property type="entry name" value="NA-bd_OB-fold"/>
</dbReference>
<dbReference type="Gene3D" id="1.10.3260.10">
    <property type="entry name" value="DNA ligase, ATP-dependent, N-terminal domain"/>
    <property type="match status" value="1"/>
</dbReference>
<feature type="region of interest" description="Disordered" evidence="17">
    <location>
        <begin position="782"/>
        <end position="821"/>
    </location>
</feature>
<dbReference type="Pfam" id="PF01068">
    <property type="entry name" value="DNA_ligase_A_M"/>
    <property type="match status" value="1"/>
</dbReference>
<comment type="similarity">
    <text evidence="3">Belongs to the zinc-containing alcohol dehydrogenase family. Quinone oxidoreductase subfamily.</text>
</comment>
<dbReference type="Pfam" id="PF04675">
    <property type="entry name" value="DNA_ligase_A_N"/>
    <property type="match status" value="1"/>
</dbReference>
<organism evidence="19">
    <name type="scientific">Psilocybe cubensis</name>
    <name type="common">Psychedelic mushroom</name>
    <name type="synonym">Stropharia cubensis</name>
    <dbReference type="NCBI Taxonomy" id="181762"/>
    <lineage>
        <taxon>Eukaryota</taxon>
        <taxon>Fungi</taxon>
        <taxon>Dikarya</taxon>
        <taxon>Basidiomycota</taxon>
        <taxon>Agaricomycotina</taxon>
        <taxon>Agaricomycetes</taxon>
        <taxon>Agaricomycetidae</taxon>
        <taxon>Agaricales</taxon>
        <taxon>Agaricineae</taxon>
        <taxon>Strophariaceae</taxon>
        <taxon>Psilocybe</taxon>
    </lineage>
</organism>
<dbReference type="PANTHER" id="PTHR43981:SF2">
    <property type="entry name" value="ENOYL-[ACYL-CARRIER-PROTEIN] REDUCTASE, MITOCHONDRIAL"/>
    <property type="match status" value="1"/>
</dbReference>
<dbReference type="SUPFAM" id="SSF51735">
    <property type="entry name" value="NAD(P)-binding Rossmann-fold domains"/>
    <property type="match status" value="1"/>
</dbReference>
<evidence type="ECO:0000256" key="3">
    <source>
        <dbReference type="ARBA" id="ARBA00010371"/>
    </source>
</evidence>
<feature type="region of interest" description="Disordered" evidence="17">
    <location>
        <begin position="747"/>
        <end position="768"/>
    </location>
</feature>
<dbReference type="GO" id="GO:0006281">
    <property type="term" value="P:DNA repair"/>
    <property type="evidence" value="ECO:0007669"/>
    <property type="project" value="InterPro"/>
</dbReference>
<dbReference type="Gene3D" id="3.40.50.720">
    <property type="entry name" value="NAD(P)-binding Rossmann-like Domain"/>
    <property type="match status" value="1"/>
</dbReference>
<evidence type="ECO:0000256" key="2">
    <source>
        <dbReference type="ARBA" id="ARBA00007572"/>
    </source>
</evidence>
<keyword evidence="13" id="KW-0496">Mitochondrion</keyword>
<protein>
    <recommendedName>
        <fullName evidence="15">enoyl-[acyl-carrier-protein] reductase</fullName>
        <ecNumber evidence="15">1.3.1.104</ecNumber>
    </recommendedName>
</protein>
<evidence type="ECO:0000256" key="9">
    <source>
        <dbReference type="ARBA" id="ARBA00022857"/>
    </source>
</evidence>
<dbReference type="EMBL" id="JAFIQS010000008">
    <property type="protein sequence ID" value="KAG5166604.1"/>
    <property type="molecule type" value="Genomic_DNA"/>
</dbReference>
<evidence type="ECO:0000256" key="14">
    <source>
        <dbReference type="ARBA" id="ARBA00023160"/>
    </source>
</evidence>
<evidence type="ECO:0000256" key="4">
    <source>
        <dbReference type="ARBA" id="ARBA00022516"/>
    </source>
</evidence>
<comment type="subcellular location">
    <subcellularLocation>
        <location evidence="1">Mitochondrion</location>
    </subcellularLocation>
</comment>
<dbReference type="GO" id="GO:0005739">
    <property type="term" value="C:mitochondrion"/>
    <property type="evidence" value="ECO:0007669"/>
    <property type="project" value="UniProtKB-SubCell"/>
</dbReference>
<keyword evidence="8" id="KW-0067">ATP-binding</keyword>
<evidence type="ECO:0000256" key="6">
    <source>
        <dbReference type="ARBA" id="ARBA00022741"/>
    </source>
</evidence>
<evidence type="ECO:0000256" key="11">
    <source>
        <dbReference type="ARBA" id="ARBA00023002"/>
    </source>
</evidence>
<dbReference type="EC" id="1.3.1.104" evidence="15"/>
<dbReference type="InterPro" id="IPR012308">
    <property type="entry name" value="DNA_ligase_ATP-dep_N"/>
</dbReference>
<evidence type="ECO:0000256" key="13">
    <source>
        <dbReference type="ARBA" id="ARBA00023128"/>
    </source>
</evidence>
<evidence type="ECO:0000256" key="5">
    <source>
        <dbReference type="ARBA" id="ARBA00022598"/>
    </source>
</evidence>
<dbReference type="CDD" id="cd08290">
    <property type="entry name" value="ETR"/>
    <property type="match status" value="1"/>
</dbReference>
<dbReference type="Pfam" id="PF00107">
    <property type="entry name" value="ADH_zinc_N"/>
    <property type="match status" value="1"/>
</dbReference>
<evidence type="ECO:0000256" key="15">
    <source>
        <dbReference type="ARBA" id="ARBA00038963"/>
    </source>
</evidence>
<dbReference type="SUPFAM" id="SSF56091">
    <property type="entry name" value="DNA ligase/mRNA capping enzyme, catalytic domain"/>
    <property type="match status" value="1"/>
</dbReference>
<keyword evidence="14" id="KW-0275">Fatty acid biosynthesis</keyword>